<dbReference type="KEGG" id="msil:METEAL_23210"/>
<sequence>MKRILLATLIFPIAIVAAPGGTMADPSHLAETWVREAVKLGKARGIEGLVAEVQNPAGKFWPAMPEMDPELTIYSSSYIVLAVNRPSKHVGMDHAKMPDAEGSPVLKKMRAFAEKSGHGWYEYVGTDALGHPKAYKAYLAIQGGNLIAAVLHK</sequence>
<protein>
    <submittedName>
        <fullName evidence="2">Uncharacterized protein</fullName>
    </submittedName>
</protein>
<organism evidence="2 3">
    <name type="scientific">Mesoterricola silvestris</name>
    <dbReference type="NCBI Taxonomy" id="2927979"/>
    <lineage>
        <taxon>Bacteria</taxon>
        <taxon>Pseudomonadati</taxon>
        <taxon>Acidobacteriota</taxon>
        <taxon>Holophagae</taxon>
        <taxon>Holophagales</taxon>
        <taxon>Holophagaceae</taxon>
        <taxon>Mesoterricola</taxon>
    </lineage>
</organism>
<evidence type="ECO:0000313" key="2">
    <source>
        <dbReference type="EMBL" id="BDU73147.1"/>
    </source>
</evidence>
<evidence type="ECO:0000256" key="1">
    <source>
        <dbReference type="SAM" id="SignalP"/>
    </source>
</evidence>
<feature type="chain" id="PRO_5041403028" evidence="1">
    <location>
        <begin position="25"/>
        <end position="153"/>
    </location>
</feature>
<dbReference type="AlphaFoldDB" id="A0AA48KAB7"/>
<keyword evidence="3" id="KW-1185">Reference proteome</keyword>
<reference evidence="3" key="1">
    <citation type="journal article" date="2023" name="Int. J. Syst. Evol. Microbiol.">
        <title>Mesoterricola silvestris gen. nov., sp. nov., Mesoterricola sediminis sp. nov., Geothrix oryzae sp. nov., Geothrix edaphica sp. nov., Geothrix rubra sp. nov., and Geothrix limicola sp. nov., six novel members of Acidobacteriota isolated from soils.</title>
        <authorList>
            <person name="Itoh H."/>
            <person name="Sugisawa Y."/>
            <person name="Mise K."/>
            <person name="Xu Z."/>
            <person name="Kuniyasu M."/>
            <person name="Ushijima N."/>
            <person name="Kawano K."/>
            <person name="Kobayashi E."/>
            <person name="Shiratori Y."/>
            <person name="Masuda Y."/>
            <person name="Senoo K."/>
        </authorList>
    </citation>
    <scope>NUCLEOTIDE SEQUENCE [LARGE SCALE GENOMIC DNA]</scope>
    <source>
        <strain evidence="3">W79</strain>
    </source>
</reference>
<name>A0AA48KAB7_9BACT</name>
<proteinExistence type="predicted"/>
<dbReference type="Proteomes" id="UP001238179">
    <property type="component" value="Chromosome"/>
</dbReference>
<dbReference type="EMBL" id="AP027080">
    <property type="protein sequence ID" value="BDU73147.1"/>
    <property type="molecule type" value="Genomic_DNA"/>
</dbReference>
<gene>
    <name evidence="2" type="ORF">METEAL_23210</name>
</gene>
<keyword evidence="1" id="KW-0732">Signal</keyword>
<evidence type="ECO:0000313" key="3">
    <source>
        <dbReference type="Proteomes" id="UP001238179"/>
    </source>
</evidence>
<feature type="signal peptide" evidence="1">
    <location>
        <begin position="1"/>
        <end position="24"/>
    </location>
</feature>
<dbReference type="RefSeq" id="WP_316411789.1">
    <property type="nucleotide sequence ID" value="NZ_AP027080.1"/>
</dbReference>
<accession>A0AA48KAB7</accession>